<feature type="domain" description="Pyrimidine nucleoside phosphorylase C-terminal" evidence="2">
    <location>
        <begin position="2"/>
        <end position="48"/>
    </location>
</feature>
<dbReference type="AlphaFoldDB" id="A0A150M4Q5"/>
<dbReference type="GO" id="GO:0006213">
    <property type="term" value="P:pyrimidine nucleoside metabolic process"/>
    <property type="evidence" value="ECO:0007669"/>
    <property type="project" value="InterPro"/>
</dbReference>
<sequence length="63" mass="6937">MIDLAVGIVLHKKIGDRVQKGEALATIHSNRPDVLDVKEKIEAAIRLSPQPVARPPLIYETIV</sequence>
<dbReference type="PATRIC" id="fig|1422.18.peg.2400"/>
<evidence type="ECO:0000259" key="2">
    <source>
        <dbReference type="SMART" id="SM00941"/>
    </source>
</evidence>
<dbReference type="InterPro" id="IPR036566">
    <property type="entry name" value="PYNP-like_C_sf"/>
</dbReference>
<reference evidence="3 4" key="1">
    <citation type="submission" date="2016-01" db="EMBL/GenBank/DDBJ databases">
        <title>Draft Genome Sequences of Seven Thermophilic Sporeformers Isolated from Foods.</title>
        <authorList>
            <person name="Berendsen E.M."/>
            <person name="Wells-Bennik M.H."/>
            <person name="Krawcyk A.O."/>
            <person name="De Jong A."/>
            <person name="Holsappel S."/>
            <person name="Eijlander R.T."/>
            <person name="Kuipers O.P."/>
        </authorList>
    </citation>
    <scope>NUCLEOTIDE SEQUENCE [LARGE SCALE GENOMIC DNA]</scope>
    <source>
        <strain evidence="3 4">B4109</strain>
    </source>
</reference>
<dbReference type="EC" id="2.4.2.2" evidence="3"/>
<keyword evidence="3" id="KW-0328">Glycosyltransferase</keyword>
<name>A0A150M4Q5_GEOSE</name>
<dbReference type="SUPFAM" id="SSF54680">
    <property type="entry name" value="Pyrimidine nucleoside phosphorylase C-terminal domain"/>
    <property type="match status" value="1"/>
</dbReference>
<dbReference type="Gene3D" id="3.90.1170.30">
    <property type="entry name" value="Pyrimidine nucleoside phosphorylase-like, C-terminal domain"/>
    <property type="match status" value="1"/>
</dbReference>
<comment type="caution">
    <text evidence="3">The sequence shown here is derived from an EMBL/GenBank/DDBJ whole genome shotgun (WGS) entry which is preliminary data.</text>
</comment>
<dbReference type="EMBL" id="LQYV01000154">
    <property type="protein sequence ID" value="KYD19518.1"/>
    <property type="molecule type" value="Genomic_DNA"/>
</dbReference>
<dbReference type="GO" id="GO:0016154">
    <property type="term" value="F:pyrimidine-nucleoside phosphorylase activity"/>
    <property type="evidence" value="ECO:0007669"/>
    <property type="project" value="UniProtKB-EC"/>
</dbReference>
<keyword evidence="1 3" id="KW-0808">Transferase</keyword>
<organism evidence="3 4">
    <name type="scientific">Geobacillus stearothermophilus</name>
    <name type="common">Bacillus stearothermophilus</name>
    <dbReference type="NCBI Taxonomy" id="1422"/>
    <lineage>
        <taxon>Bacteria</taxon>
        <taxon>Bacillati</taxon>
        <taxon>Bacillota</taxon>
        <taxon>Bacilli</taxon>
        <taxon>Bacillales</taxon>
        <taxon>Anoxybacillaceae</taxon>
        <taxon>Geobacillus</taxon>
    </lineage>
</organism>
<accession>A0A150M4Q5</accession>
<dbReference type="Proteomes" id="UP000075424">
    <property type="component" value="Unassembled WGS sequence"/>
</dbReference>
<dbReference type="Pfam" id="PF07831">
    <property type="entry name" value="PYNP_C"/>
    <property type="match status" value="1"/>
</dbReference>
<gene>
    <name evidence="3" type="ORF">B4109_1825</name>
</gene>
<evidence type="ECO:0000313" key="4">
    <source>
        <dbReference type="Proteomes" id="UP000075424"/>
    </source>
</evidence>
<dbReference type="SMART" id="SM00941">
    <property type="entry name" value="PYNP_C"/>
    <property type="match status" value="1"/>
</dbReference>
<dbReference type="InterPro" id="IPR013102">
    <property type="entry name" value="PYNP_C"/>
</dbReference>
<proteinExistence type="predicted"/>
<evidence type="ECO:0000256" key="1">
    <source>
        <dbReference type="ARBA" id="ARBA00022679"/>
    </source>
</evidence>
<protein>
    <submittedName>
        <fullName evidence="3">Pyrimidine-nucleoside phosphorylase</fullName>
        <ecNumber evidence="3">2.4.2.2</ecNumber>
    </submittedName>
</protein>
<evidence type="ECO:0000313" key="3">
    <source>
        <dbReference type="EMBL" id="KYD19518.1"/>
    </source>
</evidence>